<evidence type="ECO:0000256" key="1">
    <source>
        <dbReference type="SAM" id="MobiDB-lite"/>
    </source>
</evidence>
<feature type="compositionally biased region" description="Basic residues" evidence="1">
    <location>
        <begin position="307"/>
        <end position="317"/>
    </location>
</feature>
<dbReference type="EMBL" id="KN832032">
    <property type="protein sequence ID" value="KIN97242.1"/>
    <property type="molecule type" value="Genomic_DNA"/>
</dbReference>
<reference evidence="2 3" key="1">
    <citation type="submission" date="2014-04" db="EMBL/GenBank/DDBJ databases">
        <authorList>
            <consortium name="DOE Joint Genome Institute"/>
            <person name="Kuo A."/>
            <person name="Kohler A."/>
            <person name="Costa M.D."/>
            <person name="Nagy L.G."/>
            <person name="Floudas D."/>
            <person name="Copeland A."/>
            <person name="Barry K.W."/>
            <person name="Cichocki N."/>
            <person name="Veneault-Fourrey C."/>
            <person name="LaButti K."/>
            <person name="Lindquist E.A."/>
            <person name="Lipzen A."/>
            <person name="Lundell T."/>
            <person name="Morin E."/>
            <person name="Murat C."/>
            <person name="Sun H."/>
            <person name="Tunlid A."/>
            <person name="Henrissat B."/>
            <person name="Grigoriev I.V."/>
            <person name="Hibbett D.S."/>
            <person name="Martin F."/>
            <person name="Nordberg H.P."/>
            <person name="Cantor M.N."/>
            <person name="Hua S.X."/>
        </authorList>
    </citation>
    <scope>NUCLEOTIDE SEQUENCE [LARGE SCALE GENOMIC DNA]</scope>
    <source>
        <strain evidence="2 3">Marx 270</strain>
    </source>
</reference>
<evidence type="ECO:0000313" key="3">
    <source>
        <dbReference type="Proteomes" id="UP000054217"/>
    </source>
</evidence>
<dbReference type="AlphaFoldDB" id="A0A0C3IJU0"/>
<accession>A0A0C3IJU0</accession>
<sequence length="326" mass="37639">MASSDYSTNCVNTSDEDFSSDEESSSDSMETVKSVPGKLRPDELQILQDSLKDWKEADTNKRASLMEGMWNKIKQLAANKSLKQNEWNRKRMAIKNWMYNNSRSWAQKALVKYGSKWTALKVIKLQHKKDIQQVLVKAGIQPGTLAMIKHYQPAVQKYLPPNIPFKEPTRLTHHELIETLEFWKEQQQEHPEDVFRFRRWRSQDGSLEEPVSKHQCRSDKAKGKRPWMEVNSIDGSDYGHHSEEEPAPPTKPSTKWQWIDDHPTGTSNAQEDNRRQKQSTSDWRNTATAYPKPADNHANDGVDSTARKPKPKPRIRSNGRFPCTLG</sequence>
<dbReference type="HOGENOM" id="CLU_852898_0_0_1"/>
<organism evidence="2 3">
    <name type="scientific">Pisolithus tinctorius Marx 270</name>
    <dbReference type="NCBI Taxonomy" id="870435"/>
    <lineage>
        <taxon>Eukaryota</taxon>
        <taxon>Fungi</taxon>
        <taxon>Dikarya</taxon>
        <taxon>Basidiomycota</taxon>
        <taxon>Agaricomycotina</taxon>
        <taxon>Agaricomycetes</taxon>
        <taxon>Agaricomycetidae</taxon>
        <taxon>Boletales</taxon>
        <taxon>Sclerodermatineae</taxon>
        <taxon>Pisolithaceae</taxon>
        <taxon>Pisolithus</taxon>
    </lineage>
</organism>
<evidence type="ECO:0000313" key="2">
    <source>
        <dbReference type="EMBL" id="KIN97242.1"/>
    </source>
</evidence>
<gene>
    <name evidence="2" type="ORF">M404DRAFT_32464</name>
</gene>
<dbReference type="STRING" id="870435.A0A0C3IJU0"/>
<dbReference type="Proteomes" id="UP000054217">
    <property type="component" value="Unassembled WGS sequence"/>
</dbReference>
<proteinExistence type="predicted"/>
<feature type="region of interest" description="Disordered" evidence="1">
    <location>
        <begin position="1"/>
        <end position="36"/>
    </location>
</feature>
<feature type="compositionally biased region" description="Polar residues" evidence="1">
    <location>
        <begin position="1"/>
        <end position="13"/>
    </location>
</feature>
<reference evidence="3" key="2">
    <citation type="submission" date="2015-01" db="EMBL/GenBank/DDBJ databases">
        <title>Evolutionary Origins and Diversification of the Mycorrhizal Mutualists.</title>
        <authorList>
            <consortium name="DOE Joint Genome Institute"/>
            <consortium name="Mycorrhizal Genomics Consortium"/>
            <person name="Kohler A."/>
            <person name="Kuo A."/>
            <person name="Nagy L.G."/>
            <person name="Floudas D."/>
            <person name="Copeland A."/>
            <person name="Barry K.W."/>
            <person name="Cichocki N."/>
            <person name="Veneault-Fourrey C."/>
            <person name="LaButti K."/>
            <person name="Lindquist E.A."/>
            <person name="Lipzen A."/>
            <person name="Lundell T."/>
            <person name="Morin E."/>
            <person name="Murat C."/>
            <person name="Riley R."/>
            <person name="Ohm R."/>
            <person name="Sun H."/>
            <person name="Tunlid A."/>
            <person name="Henrissat B."/>
            <person name="Grigoriev I.V."/>
            <person name="Hibbett D.S."/>
            <person name="Martin F."/>
        </authorList>
    </citation>
    <scope>NUCLEOTIDE SEQUENCE [LARGE SCALE GENOMIC DNA]</scope>
    <source>
        <strain evidence="3">Marx 270</strain>
    </source>
</reference>
<name>A0A0C3IJU0_PISTI</name>
<feature type="compositionally biased region" description="Basic and acidic residues" evidence="1">
    <location>
        <begin position="210"/>
        <end position="221"/>
    </location>
</feature>
<feature type="compositionally biased region" description="Acidic residues" evidence="1">
    <location>
        <begin position="14"/>
        <end position="25"/>
    </location>
</feature>
<dbReference type="OrthoDB" id="3149423at2759"/>
<dbReference type="InParanoid" id="A0A0C3IJU0"/>
<feature type="compositionally biased region" description="Polar residues" evidence="1">
    <location>
        <begin position="278"/>
        <end position="288"/>
    </location>
</feature>
<protein>
    <submittedName>
        <fullName evidence="2">Uncharacterized protein</fullName>
    </submittedName>
</protein>
<keyword evidence="3" id="KW-1185">Reference proteome</keyword>
<feature type="region of interest" description="Disordered" evidence="1">
    <location>
        <begin position="206"/>
        <end position="326"/>
    </location>
</feature>